<sequence>MADSQNNQPITLNPKEFAEMIVSSHQVSDTLDPEAIVKRKLTIYLTALMIAEKFNSLEKKNLDLNNVDHETYQKMIDQLSGNTFTDW</sequence>
<reference evidence="2" key="1">
    <citation type="journal article" date="2019" name="Int. J. Syst. Evol. Microbiol.">
        <title>The Global Catalogue of Microorganisms (GCM) 10K type strain sequencing project: providing services to taxonomists for standard genome sequencing and annotation.</title>
        <authorList>
            <consortium name="The Broad Institute Genomics Platform"/>
            <consortium name="The Broad Institute Genome Sequencing Center for Infectious Disease"/>
            <person name="Wu L."/>
            <person name="Ma J."/>
        </authorList>
    </citation>
    <scope>NUCLEOTIDE SEQUENCE [LARGE SCALE GENOMIC DNA]</scope>
    <source>
        <strain evidence="2">CCM 8896</strain>
    </source>
</reference>
<comment type="caution">
    <text evidence="1">The sequence shown here is derived from an EMBL/GenBank/DDBJ whole genome shotgun (WGS) entry which is preliminary data.</text>
</comment>
<evidence type="ECO:0008006" key="3">
    <source>
        <dbReference type="Google" id="ProtNLM"/>
    </source>
</evidence>
<proteinExistence type="predicted"/>
<protein>
    <recommendedName>
        <fullName evidence="3">Phage gp6-like head-tail connector protein</fullName>
    </recommendedName>
</protein>
<organism evidence="1 2">
    <name type="scientific">Agrilactobacillus yilanensis</name>
    <dbReference type="NCBI Taxonomy" id="2485997"/>
    <lineage>
        <taxon>Bacteria</taxon>
        <taxon>Bacillati</taxon>
        <taxon>Bacillota</taxon>
        <taxon>Bacilli</taxon>
        <taxon>Lactobacillales</taxon>
        <taxon>Lactobacillaceae</taxon>
        <taxon>Agrilactobacillus</taxon>
    </lineage>
</organism>
<keyword evidence="2" id="KW-1185">Reference proteome</keyword>
<gene>
    <name evidence="1" type="ORF">ACFQ5M_08185</name>
</gene>
<name>A0ABW4J731_9LACO</name>
<dbReference type="EMBL" id="JBHTOP010000022">
    <property type="protein sequence ID" value="MFD1672071.1"/>
    <property type="molecule type" value="Genomic_DNA"/>
</dbReference>
<accession>A0ABW4J731</accession>
<dbReference type="Proteomes" id="UP001597267">
    <property type="component" value="Unassembled WGS sequence"/>
</dbReference>
<dbReference type="RefSeq" id="WP_125715493.1">
    <property type="nucleotide sequence ID" value="NZ_JBHTOP010000022.1"/>
</dbReference>
<evidence type="ECO:0000313" key="2">
    <source>
        <dbReference type="Proteomes" id="UP001597267"/>
    </source>
</evidence>
<evidence type="ECO:0000313" key="1">
    <source>
        <dbReference type="EMBL" id="MFD1672071.1"/>
    </source>
</evidence>